<evidence type="ECO:0000313" key="8">
    <source>
        <dbReference type="EMBL" id="CCF56393.1"/>
    </source>
</evidence>
<dbReference type="InterPro" id="IPR006671">
    <property type="entry name" value="Cyclin_N"/>
</dbReference>
<feature type="domain" description="Cyclin C-terminal" evidence="7">
    <location>
        <begin position="328"/>
        <end position="444"/>
    </location>
</feature>
<dbReference type="HOGENOM" id="CLU_020695_12_1_1"/>
<evidence type="ECO:0000256" key="2">
    <source>
        <dbReference type="ARBA" id="ARBA00023127"/>
    </source>
</evidence>
<dbReference type="GO" id="GO:0005634">
    <property type="term" value="C:nucleus"/>
    <property type="evidence" value="ECO:0007669"/>
    <property type="project" value="EnsemblFungi"/>
</dbReference>
<dbReference type="GO" id="GO:0005811">
    <property type="term" value="C:lipid droplet"/>
    <property type="evidence" value="ECO:0007669"/>
    <property type="project" value="EnsemblFungi"/>
</dbReference>
<proteinExistence type="inferred from homology"/>
<keyword evidence="1" id="KW-0132">Cell division</keyword>
<dbReference type="InterPro" id="IPR004367">
    <property type="entry name" value="Cyclin_C-dom"/>
</dbReference>
<dbReference type="KEGG" id="kaf:KAFR_0B00950"/>
<dbReference type="GO" id="GO:0007135">
    <property type="term" value="P:meiosis II"/>
    <property type="evidence" value="ECO:0007669"/>
    <property type="project" value="EnsemblFungi"/>
</dbReference>
<dbReference type="GO" id="GO:1901673">
    <property type="term" value="P:regulation of mitotic spindle assembly"/>
    <property type="evidence" value="ECO:0007669"/>
    <property type="project" value="EnsemblFungi"/>
</dbReference>
<dbReference type="CDD" id="cd20512">
    <property type="entry name" value="CYCLIN_CLBs_yeast_rpt2"/>
    <property type="match status" value="1"/>
</dbReference>
<protein>
    <submittedName>
        <fullName evidence="8">Uncharacterized protein</fullName>
    </submittedName>
</protein>
<dbReference type="SMART" id="SM01332">
    <property type="entry name" value="Cyclin_C"/>
    <property type="match status" value="1"/>
</dbReference>
<comment type="similarity">
    <text evidence="4">Belongs to the cyclin family.</text>
</comment>
<dbReference type="InterPro" id="IPR046965">
    <property type="entry name" value="Cyclin_A/B-like"/>
</dbReference>
<dbReference type="GeneID" id="13882617"/>
<feature type="compositionally biased region" description="Low complexity" evidence="5">
    <location>
        <begin position="106"/>
        <end position="117"/>
    </location>
</feature>
<dbReference type="Gene3D" id="1.10.472.10">
    <property type="entry name" value="Cyclin-like"/>
    <property type="match status" value="2"/>
</dbReference>
<dbReference type="PIRSF" id="PIRSF001771">
    <property type="entry name" value="Cyclin_A_B_D_E"/>
    <property type="match status" value="1"/>
</dbReference>
<dbReference type="GO" id="GO:0016538">
    <property type="term" value="F:cyclin-dependent protein serine/threonine kinase regulator activity"/>
    <property type="evidence" value="ECO:0007669"/>
    <property type="project" value="EnsemblFungi"/>
</dbReference>
<dbReference type="OrthoDB" id="5590282at2759"/>
<keyword evidence="2 4" id="KW-0195">Cyclin</keyword>
<feature type="region of interest" description="Disordered" evidence="5">
    <location>
        <begin position="83"/>
        <end position="133"/>
    </location>
</feature>
<dbReference type="InParanoid" id="H2APU3"/>
<dbReference type="FunFam" id="1.10.472.10:FF:000001">
    <property type="entry name" value="G2/mitotic-specific cyclin"/>
    <property type="match status" value="1"/>
</dbReference>
<feature type="domain" description="Cyclin-like" evidence="6">
    <location>
        <begin position="332"/>
        <end position="414"/>
    </location>
</feature>
<evidence type="ECO:0000256" key="5">
    <source>
        <dbReference type="SAM" id="MobiDB-lite"/>
    </source>
</evidence>
<dbReference type="SUPFAM" id="SSF47954">
    <property type="entry name" value="Cyclin-like"/>
    <property type="match status" value="2"/>
</dbReference>
<dbReference type="PANTHER" id="PTHR10177">
    <property type="entry name" value="CYCLINS"/>
    <property type="match status" value="1"/>
</dbReference>
<dbReference type="SMART" id="SM00385">
    <property type="entry name" value="CYCLIN"/>
    <property type="match status" value="2"/>
</dbReference>
<name>H2APU3_KAZAF</name>
<dbReference type="EMBL" id="HE650822">
    <property type="protein sequence ID" value="CCF56393.1"/>
    <property type="molecule type" value="Genomic_DNA"/>
</dbReference>
<feature type="compositionally biased region" description="Low complexity" evidence="5">
    <location>
        <begin position="87"/>
        <end position="99"/>
    </location>
</feature>
<gene>
    <name evidence="8" type="primary">KAFR0B00950</name>
    <name evidence="8" type="ORF">KAFR_0B00950</name>
</gene>
<dbReference type="InterPro" id="IPR013763">
    <property type="entry name" value="Cyclin-like_dom"/>
</dbReference>
<dbReference type="GO" id="GO:0005737">
    <property type="term" value="C:cytoplasm"/>
    <property type="evidence" value="ECO:0007669"/>
    <property type="project" value="EnsemblFungi"/>
</dbReference>
<evidence type="ECO:0000313" key="9">
    <source>
        <dbReference type="Proteomes" id="UP000005220"/>
    </source>
</evidence>
<sequence length="459" mass="52849">MMEKHDSSQTLRAFTDRFAGIDENTSFNMHVRSSNIVNKENLNPREEYVGNSKVQAGNSQQHRAVLNDVTAQIANKANAVVTDRIQSKSSNTSPSSPSSVATNKNSSEISGEPSIGETTEPVSQHESLEQNNESAGEYNHYAELEEDDTNAELFEPIVPIYNDAIEAQLLEAKRLYFRSTPDSQDEDTYDVVMVSELVNDIFPYLRQLEEKYRPDANYMHRQKHLKWSYRRVLIDWIVEVHSKFQLLPETLYLTVNIIDRFLSKQSVLLDKFQLVGAAALFIASKYEEINCPSLKDIVYMVHNTYTREQIIEAERFLIDTLDFEIGWPGPMSFLRRISKADDYEYDIRTLAKYLLESTLMDSRLVSASPSWLAAASYLVSIVILQGHSAWSMKHVYYSGYTQEQLLPLGTIILENCRQGQVCHKMIYEKYSHHRQHYSALLVDKWIESAERQVEKRESK</sequence>
<reference evidence="8 9" key="1">
    <citation type="journal article" date="2011" name="Proc. Natl. Acad. Sci. U.S.A.">
        <title>Evolutionary erosion of yeast sex chromosomes by mating-type switching accidents.</title>
        <authorList>
            <person name="Gordon J.L."/>
            <person name="Armisen D."/>
            <person name="Proux-Wera E."/>
            <person name="Oheigeartaigh S.S."/>
            <person name="Byrne K.P."/>
            <person name="Wolfe K.H."/>
        </authorList>
    </citation>
    <scope>NUCLEOTIDE SEQUENCE [LARGE SCALE GENOMIC DNA]</scope>
    <source>
        <strain evidence="9">ATCC 22294 / BCRC 22015 / CBS 2517 / CECT 1963 / NBRC 1671 / NRRL Y-8276</strain>
    </source>
</reference>
<dbReference type="FunCoup" id="H2APU3">
    <property type="interactions" value="1984"/>
</dbReference>
<dbReference type="Proteomes" id="UP000005220">
    <property type="component" value="Chromosome 2"/>
</dbReference>
<dbReference type="Pfam" id="PF00134">
    <property type="entry name" value="Cyclin_N"/>
    <property type="match status" value="1"/>
</dbReference>
<dbReference type="STRING" id="1071382.H2APU3"/>
<dbReference type="GO" id="GO:0051301">
    <property type="term" value="P:cell division"/>
    <property type="evidence" value="ECO:0007669"/>
    <property type="project" value="UniProtKB-KW"/>
</dbReference>
<dbReference type="GO" id="GO:0000086">
    <property type="term" value="P:G2/M transition of mitotic cell cycle"/>
    <property type="evidence" value="ECO:0007669"/>
    <property type="project" value="EnsemblFungi"/>
</dbReference>
<evidence type="ECO:0000256" key="3">
    <source>
        <dbReference type="ARBA" id="ARBA00023306"/>
    </source>
</evidence>
<evidence type="ECO:0000259" key="6">
    <source>
        <dbReference type="SMART" id="SM00385"/>
    </source>
</evidence>
<dbReference type="Pfam" id="PF02984">
    <property type="entry name" value="Cyclin_C"/>
    <property type="match status" value="1"/>
</dbReference>
<organism evidence="8 9">
    <name type="scientific">Kazachstania africana (strain ATCC 22294 / BCRC 22015 / CBS 2517 / CECT 1963 / NBRC 1671 / NRRL Y-8276)</name>
    <name type="common">Yeast</name>
    <name type="synonym">Kluyveromyces africanus</name>
    <dbReference type="NCBI Taxonomy" id="1071382"/>
    <lineage>
        <taxon>Eukaryota</taxon>
        <taxon>Fungi</taxon>
        <taxon>Dikarya</taxon>
        <taxon>Ascomycota</taxon>
        <taxon>Saccharomycotina</taxon>
        <taxon>Saccharomycetes</taxon>
        <taxon>Saccharomycetales</taxon>
        <taxon>Saccharomycetaceae</taxon>
        <taxon>Kazachstania</taxon>
    </lineage>
</organism>
<dbReference type="InterPro" id="IPR039361">
    <property type="entry name" value="Cyclin"/>
</dbReference>
<keyword evidence="3" id="KW-0131">Cell cycle</keyword>
<dbReference type="InterPro" id="IPR048258">
    <property type="entry name" value="Cyclins_cyclin-box"/>
</dbReference>
<keyword evidence="9" id="KW-1185">Reference proteome</keyword>
<dbReference type="RefSeq" id="XP_003955528.1">
    <property type="nucleotide sequence ID" value="XM_003955479.1"/>
</dbReference>
<feature type="compositionally biased region" description="Polar residues" evidence="5">
    <location>
        <begin position="120"/>
        <end position="133"/>
    </location>
</feature>
<dbReference type="PROSITE" id="PS00292">
    <property type="entry name" value="CYCLINS"/>
    <property type="match status" value="1"/>
</dbReference>
<dbReference type="eggNOG" id="KOG0653">
    <property type="taxonomic scope" value="Eukaryota"/>
</dbReference>
<evidence type="ECO:0000256" key="4">
    <source>
        <dbReference type="RuleBase" id="RU000383"/>
    </source>
</evidence>
<dbReference type="GO" id="GO:0010696">
    <property type="term" value="P:positive regulation of mitotic spindle pole body separation"/>
    <property type="evidence" value="ECO:0007669"/>
    <property type="project" value="EnsemblFungi"/>
</dbReference>
<accession>H2APU3</accession>
<dbReference type="InterPro" id="IPR036915">
    <property type="entry name" value="Cyclin-like_sf"/>
</dbReference>
<dbReference type="AlphaFoldDB" id="H2APU3"/>
<evidence type="ECO:0000256" key="1">
    <source>
        <dbReference type="ARBA" id="ARBA00022618"/>
    </source>
</evidence>
<evidence type="ECO:0000259" key="7">
    <source>
        <dbReference type="SMART" id="SM01332"/>
    </source>
</evidence>
<feature type="domain" description="Cyclin-like" evidence="6">
    <location>
        <begin position="235"/>
        <end position="319"/>
    </location>
</feature>